<evidence type="ECO:0000313" key="2">
    <source>
        <dbReference type="EMBL" id="QXM05696.1"/>
    </source>
</evidence>
<dbReference type="Proteomes" id="UP000886818">
    <property type="component" value="Chromosome"/>
</dbReference>
<dbReference type="RefSeq" id="WP_218282394.1">
    <property type="nucleotide sequence ID" value="NZ_CP078093.1"/>
</dbReference>
<evidence type="ECO:0000313" key="3">
    <source>
        <dbReference type="Proteomes" id="UP000886818"/>
    </source>
</evidence>
<comment type="function">
    <text evidence="1">Required for rescue of stalled ribosomes mediated by trans-translation. Binds to transfer-messenger RNA (tmRNA), required for stable association of tmRNA with ribosomes. tmRNA and SmpB together mimic tRNA shape, replacing the anticodon stem-loop with SmpB. tmRNA is encoded by the ssrA gene; the 2 termini fold to resemble tRNA(Ala) and it encodes a 'tag peptide', a short internal open reading frame. During trans-translation Ala-aminoacylated tmRNA acts like a tRNA, entering the A-site of stalled ribosomes, displacing the stalled mRNA. The ribosome then switches to translate the ORF on the tmRNA; the nascent peptide is terminated with the 'tag peptide' encoded by the tmRNA and targeted for degradation. The ribosome is freed to recommence translation, which seems to be the essential function of trans-translation.</text>
</comment>
<keyword evidence="1" id="KW-0694">RNA-binding</keyword>
<dbReference type="PANTHER" id="PTHR30308">
    <property type="entry name" value="TMRNA-BINDING COMPONENT OF TRANS-TRANSLATION TAGGING COMPLEX"/>
    <property type="match status" value="1"/>
</dbReference>
<name>A0ABX8RA71_9CLOT</name>
<dbReference type="InterPro" id="IPR020081">
    <property type="entry name" value="SsrA-bd_prot_CS"/>
</dbReference>
<dbReference type="EMBL" id="CP078093">
    <property type="protein sequence ID" value="QXM05696.1"/>
    <property type="molecule type" value="Genomic_DNA"/>
</dbReference>
<dbReference type="NCBIfam" id="TIGR00086">
    <property type="entry name" value="smpB"/>
    <property type="match status" value="1"/>
</dbReference>
<gene>
    <name evidence="1 2" type="primary">smpB</name>
    <name evidence="2" type="ORF">KVH43_10000</name>
</gene>
<dbReference type="Pfam" id="PF01668">
    <property type="entry name" value="SmpB"/>
    <property type="match status" value="1"/>
</dbReference>
<dbReference type="InterPro" id="IPR000037">
    <property type="entry name" value="SsrA-bd_prot"/>
</dbReference>
<sequence>MGQGKVVANNKKARHDYFIEETYEAGIVLTGTEVKSIRMGRINLKDSYARVENGEVFVYNMHISPYEKGNIYNVEPVRPRKLLLHKKEITKLIGYTTQKGLTLVPIKVYINSRGLVKLELAVAKGKKLYDKRSDIAKKEANRRIQKEIRQRQKSY</sequence>
<comment type="similarity">
    <text evidence="1">Belongs to the SmpB family.</text>
</comment>
<dbReference type="NCBIfam" id="NF003843">
    <property type="entry name" value="PRK05422.1"/>
    <property type="match status" value="1"/>
</dbReference>
<reference evidence="2" key="1">
    <citation type="submission" date="2021-07" db="EMBL/GenBank/DDBJ databases">
        <title>Complete genome sequence of Crassaminicella sp. 143-21, isolated from a deep-sea hydrothermal vent.</title>
        <authorList>
            <person name="Li X."/>
        </authorList>
    </citation>
    <scope>NUCLEOTIDE SEQUENCE</scope>
    <source>
        <strain evidence="2">143-21</strain>
    </source>
</reference>
<keyword evidence="1" id="KW-0963">Cytoplasm</keyword>
<dbReference type="CDD" id="cd09294">
    <property type="entry name" value="SmpB"/>
    <property type="match status" value="1"/>
</dbReference>
<comment type="subcellular location">
    <subcellularLocation>
        <location evidence="1">Cytoplasm</location>
    </subcellularLocation>
    <text evidence="1">The tmRNA-SmpB complex associates with stalled 70S ribosomes.</text>
</comment>
<dbReference type="PROSITE" id="PS01317">
    <property type="entry name" value="SSRP"/>
    <property type="match status" value="1"/>
</dbReference>
<keyword evidence="3" id="KW-1185">Reference proteome</keyword>
<accession>A0ABX8RA71</accession>
<protein>
    <recommendedName>
        <fullName evidence="1">SsrA-binding protein</fullName>
    </recommendedName>
    <alternativeName>
        <fullName evidence="1">Small protein B</fullName>
    </alternativeName>
</protein>
<proteinExistence type="inferred from homology"/>
<dbReference type="HAMAP" id="MF_00023">
    <property type="entry name" value="SmpB"/>
    <property type="match status" value="1"/>
</dbReference>
<dbReference type="PANTHER" id="PTHR30308:SF2">
    <property type="entry name" value="SSRA-BINDING PROTEIN"/>
    <property type="match status" value="1"/>
</dbReference>
<organism evidence="2 3">
    <name type="scientific">Crassaminicella indica</name>
    <dbReference type="NCBI Taxonomy" id="2855394"/>
    <lineage>
        <taxon>Bacteria</taxon>
        <taxon>Bacillati</taxon>
        <taxon>Bacillota</taxon>
        <taxon>Clostridia</taxon>
        <taxon>Eubacteriales</taxon>
        <taxon>Clostridiaceae</taxon>
        <taxon>Crassaminicella</taxon>
    </lineage>
</organism>
<evidence type="ECO:0000256" key="1">
    <source>
        <dbReference type="HAMAP-Rule" id="MF_00023"/>
    </source>
</evidence>